<accession>A0A395N7A2</accession>
<dbReference type="PANTHER" id="PTHR13199">
    <property type="entry name" value="GH03947P"/>
    <property type="match status" value="1"/>
</dbReference>
<feature type="region of interest" description="Disordered" evidence="1">
    <location>
        <begin position="1"/>
        <end position="66"/>
    </location>
</feature>
<feature type="compositionally biased region" description="Low complexity" evidence="1">
    <location>
        <begin position="285"/>
        <end position="307"/>
    </location>
</feature>
<dbReference type="Pfam" id="PF13889">
    <property type="entry name" value="Chromosome_seg"/>
    <property type="match status" value="1"/>
</dbReference>
<feature type="compositionally biased region" description="Basic and acidic residues" evidence="1">
    <location>
        <begin position="483"/>
        <end position="497"/>
    </location>
</feature>
<feature type="compositionally biased region" description="Polar residues" evidence="1">
    <location>
        <begin position="172"/>
        <end position="183"/>
    </location>
</feature>
<feature type="compositionally biased region" description="Basic and acidic residues" evidence="1">
    <location>
        <begin position="184"/>
        <end position="194"/>
    </location>
</feature>
<name>A0A395N7A2_TRIAR</name>
<dbReference type="InterPro" id="IPR025261">
    <property type="entry name" value="Atos-like_cons_dom"/>
</dbReference>
<feature type="region of interest" description="Disordered" evidence="1">
    <location>
        <begin position="713"/>
        <end position="757"/>
    </location>
</feature>
<reference evidence="3 4" key="1">
    <citation type="journal article" date="2018" name="PLoS Pathog.">
        <title>Evolution of structural diversity of trichothecenes, a family of toxins produced by plant pathogenic and entomopathogenic fungi.</title>
        <authorList>
            <person name="Proctor R.H."/>
            <person name="McCormick S.P."/>
            <person name="Kim H.S."/>
            <person name="Cardoza R.E."/>
            <person name="Stanley A.M."/>
            <person name="Lindo L."/>
            <person name="Kelly A."/>
            <person name="Brown D.W."/>
            <person name="Lee T."/>
            <person name="Vaughan M.M."/>
            <person name="Alexander N.J."/>
            <person name="Busman M."/>
            <person name="Gutierrez S."/>
        </authorList>
    </citation>
    <scope>NUCLEOTIDE SEQUENCE [LARGE SCALE GENOMIC DNA]</scope>
    <source>
        <strain evidence="3 4">IBT 40837</strain>
    </source>
</reference>
<dbReference type="EMBL" id="PXOA01001040">
    <property type="protein sequence ID" value="RFU72008.1"/>
    <property type="molecule type" value="Genomic_DNA"/>
</dbReference>
<feature type="compositionally biased region" description="Basic and acidic residues" evidence="1">
    <location>
        <begin position="143"/>
        <end position="165"/>
    </location>
</feature>
<evidence type="ECO:0000256" key="1">
    <source>
        <dbReference type="SAM" id="MobiDB-lite"/>
    </source>
</evidence>
<dbReference type="Pfam" id="PF13915">
    <property type="entry name" value="DUF4210"/>
    <property type="match status" value="1"/>
</dbReference>
<feature type="region of interest" description="Disordered" evidence="1">
    <location>
        <begin position="798"/>
        <end position="817"/>
    </location>
</feature>
<feature type="region of interest" description="Disordered" evidence="1">
    <location>
        <begin position="243"/>
        <end position="324"/>
    </location>
</feature>
<dbReference type="InterPro" id="IPR033473">
    <property type="entry name" value="Atos-like_C"/>
</dbReference>
<protein>
    <recommendedName>
        <fullName evidence="2">Atos-like conserved domain-containing protein</fullName>
    </recommendedName>
</protein>
<feature type="compositionally biased region" description="Low complexity" evidence="1">
    <location>
        <begin position="124"/>
        <end position="133"/>
    </location>
</feature>
<organism evidence="3 4">
    <name type="scientific">Trichoderma arundinaceum</name>
    <dbReference type="NCBI Taxonomy" id="490622"/>
    <lineage>
        <taxon>Eukaryota</taxon>
        <taxon>Fungi</taxon>
        <taxon>Dikarya</taxon>
        <taxon>Ascomycota</taxon>
        <taxon>Pezizomycotina</taxon>
        <taxon>Sordariomycetes</taxon>
        <taxon>Hypocreomycetidae</taxon>
        <taxon>Hypocreales</taxon>
        <taxon>Hypocreaceae</taxon>
        <taxon>Trichoderma</taxon>
    </lineage>
</organism>
<dbReference type="InterPro" id="IPR051506">
    <property type="entry name" value="ATOS_Transcription_Regulators"/>
</dbReference>
<dbReference type="OrthoDB" id="8625101at2759"/>
<dbReference type="AlphaFoldDB" id="A0A395N7A2"/>
<sequence length="817" mass="89367">MPIFQDDIDHVSPASSPSGPLGIEPATARSRRLSEESLRIELCEGPVPDSPLRPSTPKSDEEARISDRAELIQRLKRGESPTWIPGRHVNPKPFCSPSFRLLSLTSSLQLESILQHDKSHNLQEPRVSPESPSLLPPAPITPDKSKLSESVDERLRDGLSIERPRSAFHSGDFTSDGTASESGQHSDSRRSSCEERVPPAHAWFATSPPRDFPPFSYGGRARLIEHNTIDGFRPDISPLSTSLSSFAYQPPTSPLAQSETNEDVDFSLPSEFPSTRLGSARRHTLTSSHSSSFLSPSPSRSRFQSRLSSRREGALPYQAHQPRRSLTSAPSFVHHIHNHHHLLSPQTPAFLRSRRQSFGSDTSPIQHASMVGSYEESILRGRMSTTPSKPFEFLAQIGVLGKGNCKPSLRCPRHVTLPFPAVYYSYGNTSNGRSLLDDGPSPYVGQIDLENGLPNPEEESRSRRKAQSRYSDRKQQAVGEHVGFSDHGADADRESRKTSRPKRLSTSLRSPPGGSYRIPETGQIQIVVKNQNKTAVKLFLVPYDLTGMMPGTKTFIRQRSYSAGPIIDNVPNMSQADMDRPILRYLIHLHICSPSKGRFYLYKSIRIVFANRVPDGKEKLRNETTLPEPRFSPYKPVRVMNPSLSTSGGAGAALANEKALRRRSLGLFVGRDRPTFDRMDGIASPDQMRMAAPSHSLGLGNVAPVDPIPLRLPQPDAAGSDNTSDSVGIATDFDSQGCSSSQVNSRPSIKDSGSAGAWGPAQYEKLNKGDAGYGGNAFICVAVGGSLGNAPEGLLSQRLRGLDVKPHQTADSTEPAE</sequence>
<evidence type="ECO:0000259" key="2">
    <source>
        <dbReference type="SMART" id="SM01177"/>
    </source>
</evidence>
<gene>
    <name evidence="3" type="ORF">TARUN_10251</name>
</gene>
<feature type="compositionally biased region" description="Polar residues" evidence="1">
    <location>
        <begin position="733"/>
        <end position="747"/>
    </location>
</feature>
<comment type="caution">
    <text evidence="3">The sequence shown here is derived from an EMBL/GenBank/DDBJ whole genome shotgun (WGS) entry which is preliminary data.</text>
</comment>
<dbReference type="PANTHER" id="PTHR13199:SF11">
    <property type="entry name" value="PROTEIN ATOSSA"/>
    <property type="match status" value="1"/>
</dbReference>
<feature type="region of interest" description="Disordered" evidence="1">
    <location>
        <begin position="434"/>
        <end position="516"/>
    </location>
</feature>
<evidence type="ECO:0000313" key="4">
    <source>
        <dbReference type="Proteomes" id="UP000266272"/>
    </source>
</evidence>
<keyword evidence="4" id="KW-1185">Reference proteome</keyword>
<proteinExistence type="predicted"/>
<dbReference type="STRING" id="490622.A0A395N7A2"/>
<dbReference type="Proteomes" id="UP000266272">
    <property type="component" value="Unassembled WGS sequence"/>
</dbReference>
<evidence type="ECO:0000313" key="3">
    <source>
        <dbReference type="EMBL" id="RFU72008.1"/>
    </source>
</evidence>
<feature type="region of interest" description="Disordered" evidence="1">
    <location>
        <begin position="118"/>
        <end position="194"/>
    </location>
</feature>
<dbReference type="SMART" id="SM01177">
    <property type="entry name" value="DUF4210"/>
    <property type="match status" value="1"/>
</dbReference>
<feature type="compositionally biased region" description="Basic and acidic residues" evidence="1">
    <location>
        <begin position="32"/>
        <end position="42"/>
    </location>
</feature>
<feature type="domain" description="Atos-like conserved" evidence="2">
    <location>
        <begin position="370"/>
        <end position="444"/>
    </location>
</feature>